<proteinExistence type="inferred from homology"/>
<evidence type="ECO:0000256" key="5">
    <source>
        <dbReference type="ARBA" id="ARBA00023128"/>
    </source>
</evidence>
<dbReference type="PANTHER" id="PTHR14564">
    <property type="entry name" value="MICOS COMPLEX SUBUNIT MIC26 / MIC27 FAMILY MEMBER"/>
    <property type="match status" value="1"/>
</dbReference>
<evidence type="ECO:0000256" key="4">
    <source>
        <dbReference type="ARBA" id="ARBA00022989"/>
    </source>
</evidence>
<keyword evidence="9" id="KW-1185">Reference proteome</keyword>
<comment type="subcellular location">
    <subcellularLocation>
        <location evidence="7">Mitochondrion inner membrane</location>
    </subcellularLocation>
    <subcellularLocation>
        <location evidence="1">Mitochondrion membrane</location>
    </subcellularLocation>
</comment>
<keyword evidence="7" id="KW-0999">Mitochondrion inner membrane</keyword>
<comment type="subunit">
    <text evidence="7">Component of the mitochondrial contact site and cristae organizing system (MICOS) complex.</text>
</comment>
<dbReference type="STRING" id="409849.ENSPMGP00000004625"/>
<dbReference type="AlphaFoldDB" id="A0A3B3ZJ89"/>
<sequence length="241" mass="26710">MLLICIRCILRKLCILWPDPGVLQVSAGGLGLLGLSSGPVLAASDGKKNLYILCFGSILQLPSLYTRPEEVQCPEPESNAFEEKVSLLRNWMEPYSNQCQVRNHVLFLQSAYKRVEPTINSSVTAVTDVYRFLSDPPSNFYPSVAAIGFSGFLGLYLAKGSRLKRLAFPLGLVALSSSMFYPQQAAALLKVRLSRDQACALYQQSKVTVEQVWKDPPFTNKKVCTKCFCSESILKCQIVTN</sequence>
<reference evidence="8" key="2">
    <citation type="submission" date="2025-09" db="UniProtKB">
        <authorList>
            <consortium name="Ensembl"/>
        </authorList>
    </citation>
    <scope>IDENTIFICATION</scope>
</reference>
<evidence type="ECO:0000256" key="7">
    <source>
        <dbReference type="RuleBase" id="RU363021"/>
    </source>
</evidence>
<comment type="function">
    <text evidence="7">Component of the MICOS complex, a large protein complex of the mitochondrial inner membrane that plays crucial roles in the maintenance of crista junctions, inner membrane architecture, and formation of contact sites to the outer membrane.</text>
</comment>
<name>A0A3B3ZJ89_9GOBI</name>
<accession>A0A3B3ZJ89</accession>
<evidence type="ECO:0000256" key="3">
    <source>
        <dbReference type="ARBA" id="ARBA00022692"/>
    </source>
</evidence>
<dbReference type="InterPro" id="IPR019166">
    <property type="entry name" value="MIC26/MIC27"/>
</dbReference>
<dbReference type="GO" id="GO:0061617">
    <property type="term" value="C:MICOS complex"/>
    <property type="evidence" value="ECO:0007669"/>
    <property type="project" value="UniProtKB-UniRule"/>
</dbReference>
<evidence type="ECO:0000313" key="8">
    <source>
        <dbReference type="Ensembl" id="ENSPMGP00000004625.1"/>
    </source>
</evidence>
<dbReference type="GO" id="GO:0042407">
    <property type="term" value="P:cristae formation"/>
    <property type="evidence" value="ECO:0007669"/>
    <property type="project" value="InterPro"/>
</dbReference>
<keyword evidence="3" id="KW-0812">Transmembrane</keyword>
<evidence type="ECO:0000313" key="9">
    <source>
        <dbReference type="Proteomes" id="UP000261520"/>
    </source>
</evidence>
<keyword evidence="5 7" id="KW-0496">Mitochondrion</keyword>
<dbReference type="Ensembl" id="ENSPMGT00000004911.1">
    <property type="protein sequence ID" value="ENSPMGP00000004625.1"/>
    <property type="gene ID" value="ENSPMGG00000003928.1"/>
</dbReference>
<comment type="similarity">
    <text evidence="2">Belongs to the apolipoprotein O/MICOS complex subunit Mic27 family.</text>
</comment>
<keyword evidence="6" id="KW-0472">Membrane</keyword>
<reference evidence="8" key="1">
    <citation type="submission" date="2025-08" db="UniProtKB">
        <authorList>
            <consortium name="Ensembl"/>
        </authorList>
    </citation>
    <scope>IDENTIFICATION</scope>
</reference>
<keyword evidence="4" id="KW-1133">Transmembrane helix</keyword>
<evidence type="ECO:0000256" key="1">
    <source>
        <dbReference type="ARBA" id="ARBA00004325"/>
    </source>
</evidence>
<protein>
    <recommendedName>
        <fullName evidence="7">MICOS complex subunit</fullName>
    </recommendedName>
</protein>
<dbReference type="Pfam" id="PF09769">
    <property type="entry name" value="ApoO"/>
    <property type="match status" value="1"/>
</dbReference>
<dbReference type="InterPro" id="IPR033182">
    <property type="entry name" value="MIC26/MIC27_animal"/>
</dbReference>
<dbReference type="Proteomes" id="UP000261520">
    <property type="component" value="Unplaced"/>
</dbReference>
<evidence type="ECO:0000256" key="2">
    <source>
        <dbReference type="ARBA" id="ARBA00010904"/>
    </source>
</evidence>
<evidence type="ECO:0000256" key="6">
    <source>
        <dbReference type="ARBA" id="ARBA00023136"/>
    </source>
</evidence>
<organism evidence="8 9">
    <name type="scientific">Periophthalmus magnuspinnatus</name>
    <dbReference type="NCBI Taxonomy" id="409849"/>
    <lineage>
        <taxon>Eukaryota</taxon>
        <taxon>Metazoa</taxon>
        <taxon>Chordata</taxon>
        <taxon>Craniata</taxon>
        <taxon>Vertebrata</taxon>
        <taxon>Euteleostomi</taxon>
        <taxon>Actinopterygii</taxon>
        <taxon>Neopterygii</taxon>
        <taxon>Teleostei</taxon>
        <taxon>Neoteleostei</taxon>
        <taxon>Acanthomorphata</taxon>
        <taxon>Gobiaria</taxon>
        <taxon>Gobiiformes</taxon>
        <taxon>Gobioidei</taxon>
        <taxon>Gobiidae</taxon>
        <taxon>Oxudercinae</taxon>
        <taxon>Periophthalmus</taxon>
    </lineage>
</organism>